<dbReference type="InterPro" id="IPR036047">
    <property type="entry name" value="F-box-like_dom_sf"/>
</dbReference>
<dbReference type="SUPFAM" id="SSF48264">
    <property type="entry name" value="Cytochrome P450"/>
    <property type="match status" value="1"/>
</dbReference>
<evidence type="ECO:0000256" key="2">
    <source>
        <dbReference type="ARBA" id="ARBA00023004"/>
    </source>
</evidence>
<dbReference type="GO" id="GO:0020037">
    <property type="term" value="F:heme binding"/>
    <property type="evidence" value="ECO:0007669"/>
    <property type="project" value="InterPro"/>
</dbReference>
<dbReference type="Proteomes" id="UP001370490">
    <property type="component" value="Unassembled WGS sequence"/>
</dbReference>
<accession>A0AAN8UWS1</accession>
<dbReference type="InterPro" id="IPR002401">
    <property type="entry name" value="Cyt_P450_E_grp-I"/>
</dbReference>
<organism evidence="5 6">
    <name type="scientific">Dillenia turbinata</name>
    <dbReference type="NCBI Taxonomy" id="194707"/>
    <lineage>
        <taxon>Eukaryota</taxon>
        <taxon>Viridiplantae</taxon>
        <taxon>Streptophyta</taxon>
        <taxon>Embryophyta</taxon>
        <taxon>Tracheophyta</taxon>
        <taxon>Spermatophyta</taxon>
        <taxon>Magnoliopsida</taxon>
        <taxon>eudicotyledons</taxon>
        <taxon>Gunneridae</taxon>
        <taxon>Pentapetalae</taxon>
        <taxon>Dilleniales</taxon>
        <taxon>Dilleniaceae</taxon>
        <taxon>Dillenia</taxon>
    </lineage>
</organism>
<dbReference type="Pfam" id="PF00067">
    <property type="entry name" value="p450"/>
    <property type="match status" value="1"/>
</dbReference>
<dbReference type="SUPFAM" id="SSF81383">
    <property type="entry name" value="F-box domain"/>
    <property type="match status" value="1"/>
</dbReference>
<dbReference type="GO" id="GO:0016125">
    <property type="term" value="P:sterol metabolic process"/>
    <property type="evidence" value="ECO:0007669"/>
    <property type="project" value="TreeGrafter"/>
</dbReference>
<evidence type="ECO:0000259" key="4">
    <source>
        <dbReference type="Pfam" id="PF00646"/>
    </source>
</evidence>
<protein>
    <submittedName>
        <fullName evidence="5">Cytochrome P450</fullName>
    </submittedName>
</protein>
<comment type="caution">
    <text evidence="5">The sequence shown here is derived from an EMBL/GenBank/DDBJ whole genome shotgun (WGS) entry which is preliminary data.</text>
</comment>
<dbReference type="InterPro" id="IPR001128">
    <property type="entry name" value="Cyt_P450"/>
</dbReference>
<feature type="region of interest" description="Disordered" evidence="3">
    <location>
        <begin position="1"/>
        <end position="22"/>
    </location>
</feature>
<keyword evidence="2" id="KW-0408">Iron</keyword>
<dbReference type="AlphaFoldDB" id="A0AAN8UWS1"/>
<dbReference type="PANTHER" id="PTHR24286:SF217">
    <property type="entry name" value="OS07G0520300 PROTEIN"/>
    <property type="match status" value="1"/>
</dbReference>
<gene>
    <name evidence="5" type="ORF">RJ641_018059</name>
</gene>
<dbReference type="GO" id="GO:0005506">
    <property type="term" value="F:iron ion binding"/>
    <property type="evidence" value="ECO:0007669"/>
    <property type="project" value="InterPro"/>
</dbReference>
<dbReference type="GO" id="GO:0016705">
    <property type="term" value="F:oxidoreductase activity, acting on paired donors, with incorporation or reduction of molecular oxygen"/>
    <property type="evidence" value="ECO:0007669"/>
    <property type="project" value="InterPro"/>
</dbReference>
<dbReference type="PANTHER" id="PTHR24286">
    <property type="entry name" value="CYTOCHROME P450 26"/>
    <property type="match status" value="1"/>
</dbReference>
<keyword evidence="1" id="KW-0479">Metal-binding</keyword>
<sequence>MPRKRKKRKTQHTKPRNGSIGRTNWDGLSRDLMLKILATLNPVDLIFGASLVCHSWRSLCWEVLFVKENNTFDFTALKFLSRFGKGATGSDLMAWLRIFENVMESYHDVDDDGVCSVTSIIFPYGLHLFDNHLVYLAQSLEKSCLHLINIMDVENYMVMAAAAAVVSSSKLKTLYLPCSTKITGKGFSRAIRNWKKLEEILIGPIEISYIDHIFQEMGINCKRLEILCLSQTRLDEYTAVVIAKNLRELKEVLIVSVSSLEPGGKGSTYLVVNITSLTHQLTISPHCDSTSAQFGLTRQNNCSNVSSHLQWCLLRGLVNFDGAERGRAAIGEEVQESTTGVSWPTNNRPKRTNTAEQWLQERTRRYGPIWKLSIFGTPTVFLQGQVANKFVSTCDGSLLSSKQPVSIRRLWGERNLLEMSGDDHKGALLSFLKPEALKQNVTKMDEEIRIELDMYWHGKEEVKVMPLAKILTFNIMASLLFGMERGTRRDKFIELFHIMLEGTLSLPINLPFTRFNRSIKAHVKIKSMVMDLLREKRAGLEQPVPATSQDLITCLLSLPNEDNSAALTDEEILDNCVVTLVAGHETTSVLITFLVRLLAGDPSVYALVAEEQEEIAKRKALDEPLTWDDLAKMKYTWRVAIETPRMTSPVFCSFRRALQDIEFGGYHS</sequence>
<dbReference type="Gene3D" id="3.80.10.10">
    <property type="entry name" value="Ribonuclease Inhibitor"/>
    <property type="match status" value="1"/>
</dbReference>
<feature type="domain" description="F-box" evidence="4">
    <location>
        <begin position="25"/>
        <end position="61"/>
    </location>
</feature>
<evidence type="ECO:0000256" key="1">
    <source>
        <dbReference type="ARBA" id="ARBA00022723"/>
    </source>
</evidence>
<evidence type="ECO:0000313" key="5">
    <source>
        <dbReference type="EMBL" id="KAK6917308.1"/>
    </source>
</evidence>
<evidence type="ECO:0000256" key="3">
    <source>
        <dbReference type="SAM" id="MobiDB-lite"/>
    </source>
</evidence>
<keyword evidence="6" id="KW-1185">Reference proteome</keyword>
<dbReference type="InterPro" id="IPR036396">
    <property type="entry name" value="Cyt_P450_sf"/>
</dbReference>
<name>A0AAN8UWS1_9MAGN</name>
<dbReference type="SUPFAM" id="SSF52047">
    <property type="entry name" value="RNI-like"/>
    <property type="match status" value="1"/>
</dbReference>
<dbReference type="InterPro" id="IPR001810">
    <property type="entry name" value="F-box_dom"/>
</dbReference>
<dbReference type="PRINTS" id="PR00463">
    <property type="entry name" value="EP450I"/>
</dbReference>
<dbReference type="Gene3D" id="1.20.1280.50">
    <property type="match status" value="1"/>
</dbReference>
<dbReference type="GO" id="GO:0004497">
    <property type="term" value="F:monooxygenase activity"/>
    <property type="evidence" value="ECO:0007669"/>
    <property type="project" value="InterPro"/>
</dbReference>
<dbReference type="EMBL" id="JBAMMX010000023">
    <property type="protein sequence ID" value="KAK6917308.1"/>
    <property type="molecule type" value="Genomic_DNA"/>
</dbReference>
<evidence type="ECO:0000313" key="6">
    <source>
        <dbReference type="Proteomes" id="UP001370490"/>
    </source>
</evidence>
<dbReference type="Pfam" id="PF00646">
    <property type="entry name" value="F-box"/>
    <property type="match status" value="1"/>
</dbReference>
<feature type="compositionally biased region" description="Basic residues" evidence="3">
    <location>
        <begin position="1"/>
        <end position="15"/>
    </location>
</feature>
<dbReference type="InterPro" id="IPR032675">
    <property type="entry name" value="LRR_dom_sf"/>
</dbReference>
<dbReference type="Gene3D" id="1.10.630.10">
    <property type="entry name" value="Cytochrome P450"/>
    <property type="match status" value="1"/>
</dbReference>
<proteinExistence type="predicted"/>
<reference evidence="5 6" key="1">
    <citation type="submission" date="2023-12" db="EMBL/GenBank/DDBJ databases">
        <title>A high-quality genome assembly for Dillenia turbinata (Dilleniales).</title>
        <authorList>
            <person name="Chanderbali A."/>
        </authorList>
    </citation>
    <scope>NUCLEOTIDE SEQUENCE [LARGE SCALE GENOMIC DNA]</scope>
    <source>
        <strain evidence="5">LSX21</strain>
        <tissue evidence="5">Leaf</tissue>
    </source>
</reference>